<gene>
    <name evidence="6" type="ORF">CQR44_1029</name>
    <name evidence="7" type="ORF">FPK29_03490</name>
    <name evidence="5" type="ORF">J1F30_00270</name>
</gene>
<dbReference type="InterPro" id="IPR013022">
    <property type="entry name" value="Xyl_isomerase-like_TIM-brl"/>
</dbReference>
<dbReference type="Proteomes" id="UP000317536">
    <property type="component" value="Unassembled WGS sequence"/>
</dbReference>
<protein>
    <submittedName>
        <fullName evidence="6">Hydroxypyruvate isomerase</fullName>
    </submittedName>
    <submittedName>
        <fullName evidence="7">TIM barrel protein</fullName>
    </submittedName>
</protein>
<dbReference type="SUPFAM" id="SSF51658">
    <property type="entry name" value="Xylose isomerase-like"/>
    <property type="match status" value="1"/>
</dbReference>
<dbReference type="EMBL" id="JAFMNU010000001">
    <property type="protein sequence ID" value="MBO0622820.1"/>
    <property type="molecule type" value="Genomic_DNA"/>
</dbReference>
<dbReference type="EMBL" id="VMHJ01000001">
    <property type="protein sequence ID" value="TSJ86735.1"/>
    <property type="molecule type" value="Genomic_DNA"/>
</dbReference>
<reference evidence="6 8" key="1">
    <citation type="submission" date="2017-10" db="EMBL/GenBank/DDBJ databases">
        <title>Bifidobacterium genomics.</title>
        <authorList>
            <person name="Lugli G.A."/>
            <person name="Milani C."/>
            <person name="Mancabelli L."/>
        </authorList>
    </citation>
    <scope>NUCLEOTIDE SEQUENCE [LARGE SCALE GENOMIC DNA]</scope>
    <source>
        <strain evidence="6 8">1460B</strain>
    </source>
</reference>
<evidence type="ECO:0000313" key="10">
    <source>
        <dbReference type="Proteomes" id="UP000664299"/>
    </source>
</evidence>
<feature type="active site" description="Proton donor/acceptor" evidence="3">
    <location>
        <position position="238"/>
    </location>
</feature>
<evidence type="ECO:0000256" key="1">
    <source>
        <dbReference type="ARBA" id="ARBA00023235"/>
    </source>
</evidence>
<comment type="similarity">
    <text evidence="2">Belongs to the hyi family.</text>
</comment>
<evidence type="ECO:0000313" key="9">
    <source>
        <dbReference type="Proteomes" id="UP000317536"/>
    </source>
</evidence>
<dbReference type="AlphaFoldDB" id="A0A0F4M2R5"/>
<organism evidence="7 9">
    <name type="scientific">Bifidobacterium asteroides</name>
    <dbReference type="NCBI Taxonomy" id="1684"/>
    <lineage>
        <taxon>Bacteria</taxon>
        <taxon>Bacillati</taxon>
        <taxon>Actinomycetota</taxon>
        <taxon>Actinomycetes</taxon>
        <taxon>Bifidobacteriales</taxon>
        <taxon>Bifidobacteriaceae</taxon>
        <taxon>Bifidobacterium</taxon>
    </lineage>
</organism>
<dbReference type="GO" id="GO:0016853">
    <property type="term" value="F:isomerase activity"/>
    <property type="evidence" value="ECO:0007669"/>
    <property type="project" value="UniProtKB-KW"/>
</dbReference>
<evidence type="ECO:0000256" key="3">
    <source>
        <dbReference type="PIRSR" id="PIRSR006241-50"/>
    </source>
</evidence>
<proteinExistence type="inferred from homology"/>
<evidence type="ECO:0000259" key="4">
    <source>
        <dbReference type="Pfam" id="PF01261"/>
    </source>
</evidence>
<dbReference type="InterPro" id="IPR036237">
    <property type="entry name" value="Xyl_isomerase-like_sf"/>
</dbReference>
<dbReference type="InterPro" id="IPR050417">
    <property type="entry name" value="Sugar_Epim/Isomerase"/>
</dbReference>
<dbReference type="Proteomes" id="UP000233731">
    <property type="component" value="Unassembled WGS sequence"/>
</dbReference>
<dbReference type="OrthoDB" id="9786584at2"/>
<dbReference type="Proteomes" id="UP000664299">
    <property type="component" value="Unassembled WGS sequence"/>
</dbReference>
<dbReference type="RefSeq" id="WP_046323111.1">
    <property type="nucleotide sequence ID" value="NZ_PCHJ01000015.1"/>
</dbReference>
<reference evidence="7 9" key="2">
    <citation type="submission" date="2019-07" db="EMBL/GenBank/DDBJ databases">
        <title>Bifidobacterium asteroides genomes.</title>
        <authorList>
            <person name="Zheng H."/>
        </authorList>
    </citation>
    <scope>NUCLEOTIDE SEQUENCE [LARGE SCALE GENOMIC DNA]</scope>
    <source>
        <strain evidence="7 9">W8111</strain>
    </source>
</reference>
<sequence length="261" mass="29144">MAHNQLTICAEMVYLDLPIEERIKRIDQMGFGVDIWTHYSHDLNKLKATGVPINCAQGYVHGNLAYPDDSEEMLRTAKEILPELKDLGIDKLVIHGAELVDGKAAKWIDRVTPDMWLNAYDTLSRFAELGQENQVTYLLENLNSRVDHPHVPFCHSYETLTLVKRVDSPNLKLMLDLYHAQEDDGHLIETVKEANTYIGELQAADVPGRCEPGTGEVRWEQVAAAVNETDFTGPIGMEGYASGDSDKALQAFGQAFAQCRG</sequence>
<feature type="active site" description="Proton donor/acceptor" evidence="3">
    <location>
        <position position="140"/>
    </location>
</feature>
<dbReference type="PANTHER" id="PTHR43489">
    <property type="entry name" value="ISOMERASE"/>
    <property type="match status" value="1"/>
</dbReference>
<evidence type="ECO:0000313" key="6">
    <source>
        <dbReference type="EMBL" id="PKV09496.1"/>
    </source>
</evidence>
<name>A0A0F4M2R5_9BIFI</name>
<evidence type="ECO:0000313" key="5">
    <source>
        <dbReference type="EMBL" id="MBO0622820.1"/>
    </source>
</evidence>
<evidence type="ECO:0000256" key="2">
    <source>
        <dbReference type="PIRNR" id="PIRNR006241"/>
    </source>
</evidence>
<accession>A0A0F4M2R5</accession>
<evidence type="ECO:0000313" key="8">
    <source>
        <dbReference type="Proteomes" id="UP000233731"/>
    </source>
</evidence>
<feature type="domain" description="Xylose isomerase-like TIM barrel" evidence="4">
    <location>
        <begin position="45"/>
        <end position="243"/>
    </location>
</feature>
<keyword evidence="10" id="KW-1185">Reference proteome</keyword>
<dbReference type="Pfam" id="PF01261">
    <property type="entry name" value="AP_endonuc_2"/>
    <property type="match status" value="1"/>
</dbReference>
<keyword evidence="6" id="KW-0670">Pyruvate</keyword>
<dbReference type="InterPro" id="IPR026040">
    <property type="entry name" value="HyI-like"/>
</dbReference>
<comment type="caution">
    <text evidence="7">The sequence shown here is derived from an EMBL/GenBank/DDBJ whole genome shotgun (WGS) entry which is preliminary data.</text>
</comment>
<dbReference type="Gene3D" id="3.20.20.150">
    <property type="entry name" value="Divalent-metal-dependent TIM barrel enzymes"/>
    <property type="match status" value="1"/>
</dbReference>
<reference evidence="5" key="3">
    <citation type="submission" date="2021-03" db="EMBL/GenBank/DDBJ databases">
        <title>Genome sequence of Bifidobacterium asteroides strain wkB204 isolated from a honey bee gut.</title>
        <authorList>
            <person name="Motta E.V.S."/>
            <person name="Kwong W.K."/>
            <person name="Moran N.A."/>
        </authorList>
    </citation>
    <scope>NUCLEOTIDE SEQUENCE</scope>
    <source>
        <strain evidence="5">WkB204</strain>
    </source>
</reference>
<dbReference type="EMBL" id="PCHJ01000015">
    <property type="protein sequence ID" value="PKV09496.1"/>
    <property type="molecule type" value="Genomic_DNA"/>
</dbReference>
<dbReference type="PIRSF" id="PIRSF006241">
    <property type="entry name" value="HyI"/>
    <property type="match status" value="1"/>
</dbReference>
<evidence type="ECO:0000313" key="7">
    <source>
        <dbReference type="EMBL" id="TSJ86735.1"/>
    </source>
</evidence>
<keyword evidence="1 2" id="KW-0413">Isomerase</keyword>